<evidence type="ECO:0000313" key="1">
    <source>
        <dbReference type="EMBL" id="JAD92162.1"/>
    </source>
</evidence>
<accession>A0A0A9E878</accession>
<dbReference type="EMBL" id="GBRH01205733">
    <property type="protein sequence ID" value="JAD92162.1"/>
    <property type="molecule type" value="Transcribed_RNA"/>
</dbReference>
<organism evidence="1">
    <name type="scientific">Arundo donax</name>
    <name type="common">Giant reed</name>
    <name type="synonym">Donax arundinaceus</name>
    <dbReference type="NCBI Taxonomy" id="35708"/>
    <lineage>
        <taxon>Eukaryota</taxon>
        <taxon>Viridiplantae</taxon>
        <taxon>Streptophyta</taxon>
        <taxon>Embryophyta</taxon>
        <taxon>Tracheophyta</taxon>
        <taxon>Spermatophyta</taxon>
        <taxon>Magnoliopsida</taxon>
        <taxon>Liliopsida</taxon>
        <taxon>Poales</taxon>
        <taxon>Poaceae</taxon>
        <taxon>PACMAD clade</taxon>
        <taxon>Arundinoideae</taxon>
        <taxon>Arundineae</taxon>
        <taxon>Arundo</taxon>
    </lineage>
</organism>
<proteinExistence type="predicted"/>
<reference evidence="1" key="2">
    <citation type="journal article" date="2015" name="Data Brief">
        <title>Shoot transcriptome of the giant reed, Arundo donax.</title>
        <authorList>
            <person name="Barrero R.A."/>
            <person name="Guerrero F.D."/>
            <person name="Moolhuijzen P."/>
            <person name="Goolsby J.A."/>
            <person name="Tidwell J."/>
            <person name="Bellgard S.E."/>
            <person name="Bellgard M.I."/>
        </authorList>
    </citation>
    <scope>NUCLEOTIDE SEQUENCE</scope>
    <source>
        <tissue evidence="1">Shoot tissue taken approximately 20 cm above the soil surface</tissue>
    </source>
</reference>
<protein>
    <submittedName>
        <fullName evidence="1">Uncharacterized protein</fullName>
    </submittedName>
</protein>
<dbReference type="AlphaFoldDB" id="A0A0A9E878"/>
<sequence length="50" mass="5392">MSYLLLSQLLDTAPLNTGADVSCHYVSPIACQDSVSLDLHFSEISLPVVQ</sequence>
<name>A0A0A9E878_ARUDO</name>
<reference evidence="1" key="1">
    <citation type="submission" date="2014-09" db="EMBL/GenBank/DDBJ databases">
        <authorList>
            <person name="Magalhaes I.L.F."/>
            <person name="Oliveira U."/>
            <person name="Santos F.R."/>
            <person name="Vidigal T.H.D.A."/>
            <person name="Brescovit A.D."/>
            <person name="Santos A.J."/>
        </authorList>
    </citation>
    <scope>NUCLEOTIDE SEQUENCE</scope>
    <source>
        <tissue evidence="1">Shoot tissue taken approximately 20 cm above the soil surface</tissue>
    </source>
</reference>